<sequence length="489" mass="54348">MERTLHNKLIVLLACMAIHTMFSQEIIQVGPHQMQKEEFGKVTTDATQRDASKTAEELIGLNASRAPALSKKVFGFLPYWEQSSGAHNNIRYDLLTHLACFDFLVQLDASIATPAGWPWTAEINAAHAQGVKVIMTVVNFGGADGADAVVWELITNPTKKNLFFNNVKNLIETYNLDGVNIDFEGMSSAHRGAELNAFLSDLTTYIHTELPGKEVSFDGPAVNWGGWDIEGLVDSVDYVVIMAYDYTSANSANSGPIAPLTHHTSWKRSIKRTIETGTYAVPTANTPEKLIMAVPYYGQHWKTETNVSESVTISHVSSTRYRNTVTEADSHGGFIWNSDFEYPWYRWNDGANWNQVWTDNELSISKKFDLAIDNNLGGVGMWALNYDGGRPELWELINTKFGATASVGDASLNQIKVHPNPTSGYVNITNTNAVKFTKMELFNIMGASVLKMTSHFENINMTPFENGLYFLEVEDDQGAQATFKILKSN</sequence>
<dbReference type="PANTHER" id="PTHR46290:SF1">
    <property type="entry name" value="DI-N-ACETYLCHITOBIASE"/>
    <property type="match status" value="1"/>
</dbReference>
<dbReference type="InterPro" id="IPR017853">
    <property type="entry name" value="GH"/>
</dbReference>
<evidence type="ECO:0000256" key="5">
    <source>
        <dbReference type="RuleBase" id="RU004453"/>
    </source>
</evidence>
<dbReference type="EMBL" id="JACGLT010000004">
    <property type="protein sequence ID" value="MBA6152482.1"/>
    <property type="molecule type" value="Genomic_DNA"/>
</dbReference>
<protein>
    <submittedName>
        <fullName evidence="7">T9SS type A sorting domain-containing protein</fullName>
    </submittedName>
</protein>
<dbReference type="Proteomes" id="UP000541857">
    <property type="component" value="Unassembled WGS sequence"/>
</dbReference>
<keyword evidence="1" id="KW-0732">Signal</keyword>
<dbReference type="InterPro" id="IPR026444">
    <property type="entry name" value="Secre_tail"/>
</dbReference>
<keyword evidence="3 4" id="KW-0326">Glycosidase</keyword>
<dbReference type="Gene3D" id="3.10.50.10">
    <property type="match status" value="1"/>
</dbReference>
<dbReference type="Pfam" id="PF00704">
    <property type="entry name" value="Glyco_hydro_18"/>
    <property type="match status" value="1"/>
</dbReference>
<dbReference type="InterPro" id="IPR011583">
    <property type="entry name" value="Chitinase_II/V-like_cat"/>
</dbReference>
<dbReference type="GO" id="GO:0009313">
    <property type="term" value="P:oligosaccharide catabolic process"/>
    <property type="evidence" value="ECO:0007669"/>
    <property type="project" value="TreeGrafter"/>
</dbReference>
<dbReference type="GO" id="GO:0008061">
    <property type="term" value="F:chitin binding"/>
    <property type="evidence" value="ECO:0007669"/>
    <property type="project" value="InterPro"/>
</dbReference>
<comment type="similarity">
    <text evidence="5">Belongs to the glycosyl hydrolase 18 family.</text>
</comment>
<reference evidence="7 8" key="1">
    <citation type="submission" date="2020-07" db="EMBL/GenBank/DDBJ databases">
        <title>Bacterium isolated from marine sediment.</title>
        <authorList>
            <person name="Shang D."/>
        </authorList>
    </citation>
    <scope>NUCLEOTIDE SEQUENCE [LARGE SCALE GENOMIC DNA]</scope>
    <source>
        <strain evidence="7 8">F6074</strain>
    </source>
</reference>
<gene>
    <name evidence="7" type="ORF">H3Z82_07065</name>
</gene>
<evidence type="ECO:0000313" key="8">
    <source>
        <dbReference type="Proteomes" id="UP000541857"/>
    </source>
</evidence>
<organism evidence="7 8">
    <name type="scientific">Gelidibacter maritimus</name>
    <dbReference type="NCBI Taxonomy" id="2761487"/>
    <lineage>
        <taxon>Bacteria</taxon>
        <taxon>Pseudomonadati</taxon>
        <taxon>Bacteroidota</taxon>
        <taxon>Flavobacteriia</taxon>
        <taxon>Flavobacteriales</taxon>
        <taxon>Flavobacteriaceae</taxon>
        <taxon>Gelidibacter</taxon>
    </lineage>
</organism>
<dbReference type="PROSITE" id="PS51910">
    <property type="entry name" value="GH18_2"/>
    <property type="match status" value="1"/>
</dbReference>
<dbReference type="InterPro" id="IPR051887">
    <property type="entry name" value="GH18_Domain-Containing"/>
</dbReference>
<evidence type="ECO:0000256" key="1">
    <source>
        <dbReference type="ARBA" id="ARBA00022729"/>
    </source>
</evidence>
<dbReference type="RefSeq" id="WP_182204158.1">
    <property type="nucleotide sequence ID" value="NZ_JACGLT010000004.1"/>
</dbReference>
<evidence type="ECO:0000259" key="6">
    <source>
        <dbReference type="PROSITE" id="PS51910"/>
    </source>
</evidence>
<dbReference type="SUPFAM" id="SSF51445">
    <property type="entry name" value="(Trans)glycosidases"/>
    <property type="match status" value="1"/>
</dbReference>
<evidence type="ECO:0000256" key="4">
    <source>
        <dbReference type="RuleBase" id="RU000489"/>
    </source>
</evidence>
<feature type="domain" description="GH18" evidence="6">
    <location>
        <begin position="71"/>
        <end position="404"/>
    </location>
</feature>
<dbReference type="PROSITE" id="PS01095">
    <property type="entry name" value="GH18_1"/>
    <property type="match status" value="1"/>
</dbReference>
<keyword evidence="8" id="KW-1185">Reference proteome</keyword>
<name>A0A7W2M4C6_9FLAO</name>
<dbReference type="Gene3D" id="3.20.20.80">
    <property type="entry name" value="Glycosidases"/>
    <property type="match status" value="1"/>
</dbReference>
<dbReference type="InterPro" id="IPR029070">
    <property type="entry name" value="Chitinase_insertion_sf"/>
</dbReference>
<dbReference type="GO" id="GO:0004553">
    <property type="term" value="F:hydrolase activity, hydrolyzing O-glycosyl compounds"/>
    <property type="evidence" value="ECO:0007669"/>
    <property type="project" value="InterPro"/>
</dbReference>
<proteinExistence type="inferred from homology"/>
<evidence type="ECO:0000256" key="3">
    <source>
        <dbReference type="ARBA" id="ARBA00023295"/>
    </source>
</evidence>
<dbReference type="InterPro" id="IPR001579">
    <property type="entry name" value="Glyco_hydro_18_chit_AS"/>
</dbReference>
<evidence type="ECO:0000256" key="2">
    <source>
        <dbReference type="ARBA" id="ARBA00022801"/>
    </source>
</evidence>
<dbReference type="PANTHER" id="PTHR46290">
    <property type="entry name" value="DI-N-ACETYLCHITOBIASE"/>
    <property type="match status" value="1"/>
</dbReference>
<keyword evidence="2 4" id="KW-0378">Hydrolase</keyword>
<comment type="caution">
    <text evidence="7">The sequence shown here is derived from an EMBL/GenBank/DDBJ whole genome shotgun (WGS) entry which is preliminary data.</text>
</comment>
<dbReference type="InterPro" id="IPR001223">
    <property type="entry name" value="Glyco_hydro18_cat"/>
</dbReference>
<dbReference type="AlphaFoldDB" id="A0A7W2M4C6"/>
<evidence type="ECO:0000313" key="7">
    <source>
        <dbReference type="EMBL" id="MBA6152482.1"/>
    </source>
</evidence>
<accession>A0A7W2M4C6</accession>
<dbReference type="SMART" id="SM00636">
    <property type="entry name" value="Glyco_18"/>
    <property type="match status" value="1"/>
</dbReference>
<dbReference type="Pfam" id="PF18962">
    <property type="entry name" value="Por_Secre_tail"/>
    <property type="match status" value="1"/>
</dbReference>
<dbReference type="NCBIfam" id="TIGR04183">
    <property type="entry name" value="Por_Secre_tail"/>
    <property type="match status" value="1"/>
</dbReference>